<keyword evidence="2" id="KW-1133">Transmembrane helix</keyword>
<organism evidence="5 6">
    <name type="scientific">Sinocyclocheilus anshuiensis</name>
    <dbReference type="NCBI Taxonomy" id="1608454"/>
    <lineage>
        <taxon>Eukaryota</taxon>
        <taxon>Metazoa</taxon>
        <taxon>Chordata</taxon>
        <taxon>Craniata</taxon>
        <taxon>Vertebrata</taxon>
        <taxon>Euteleostomi</taxon>
        <taxon>Actinopterygii</taxon>
        <taxon>Neopterygii</taxon>
        <taxon>Teleostei</taxon>
        <taxon>Ostariophysi</taxon>
        <taxon>Cypriniformes</taxon>
        <taxon>Cyprinidae</taxon>
        <taxon>Cyprininae</taxon>
        <taxon>Sinocyclocheilus</taxon>
    </lineage>
</organism>
<keyword evidence="6" id="KW-1185">Reference proteome</keyword>
<dbReference type="InterPro" id="IPR013783">
    <property type="entry name" value="Ig-like_fold"/>
</dbReference>
<keyword evidence="2" id="KW-0812">Transmembrane</keyword>
<dbReference type="Pfam" id="PF16680">
    <property type="entry name" value="Ig_4"/>
    <property type="match status" value="1"/>
</dbReference>
<dbReference type="Proteomes" id="UP000472260">
    <property type="component" value="Unassembled WGS sequence"/>
</dbReference>
<proteinExistence type="predicted"/>
<feature type="compositionally biased region" description="Pro residues" evidence="1">
    <location>
        <begin position="146"/>
        <end position="155"/>
    </location>
</feature>
<feature type="transmembrane region" description="Helical" evidence="2">
    <location>
        <begin position="106"/>
        <end position="131"/>
    </location>
</feature>
<feature type="region of interest" description="Disordered" evidence="1">
    <location>
        <begin position="137"/>
        <end position="156"/>
    </location>
</feature>
<feature type="signal peptide" evidence="3">
    <location>
        <begin position="1"/>
        <end position="19"/>
    </location>
</feature>
<dbReference type="GO" id="GO:0045059">
    <property type="term" value="P:positive thymic T cell selection"/>
    <property type="evidence" value="ECO:0007669"/>
    <property type="project" value="TreeGrafter"/>
</dbReference>
<sequence length="173" mass="19310">MLLLSVMFVLLATAVMNLAQEIKEDRVILDCDGGEDGKVMWWKESSEDKTQKNSTFEAKAEQGTVEGFFACEYSKTDTDTGTKEVIKHKFYLKIKVCENCYELSGLAAWGIMLGDVLITGGLMLIICICAARNSHGRQKKASNPRPINPPRPPNPDYAVRVTKQIKAELLMLH</sequence>
<keyword evidence="2" id="KW-0472">Membrane</keyword>
<evidence type="ECO:0000256" key="3">
    <source>
        <dbReference type="SAM" id="SignalP"/>
    </source>
</evidence>
<dbReference type="GO" id="GO:0009897">
    <property type="term" value="C:external side of plasma membrane"/>
    <property type="evidence" value="ECO:0007669"/>
    <property type="project" value="TreeGrafter"/>
</dbReference>
<feature type="domain" description="CD3 gamma/delta subunit Ig-like" evidence="4">
    <location>
        <begin position="24"/>
        <end position="103"/>
    </location>
</feature>
<evidence type="ECO:0000313" key="6">
    <source>
        <dbReference type="Proteomes" id="UP000472260"/>
    </source>
</evidence>
<evidence type="ECO:0000256" key="2">
    <source>
        <dbReference type="SAM" id="Phobius"/>
    </source>
</evidence>
<protein>
    <recommendedName>
        <fullName evidence="4">CD3 gamma/delta subunit Ig-like domain-containing protein</fullName>
    </recommendedName>
</protein>
<evidence type="ECO:0000313" key="5">
    <source>
        <dbReference type="Ensembl" id="ENSSANP00000102374.1"/>
    </source>
</evidence>
<name>A0A671T1L0_9TELE</name>
<feature type="chain" id="PRO_5025463981" description="CD3 gamma/delta subunit Ig-like domain-containing protein" evidence="3">
    <location>
        <begin position="20"/>
        <end position="173"/>
    </location>
</feature>
<dbReference type="PANTHER" id="PTHR10570">
    <property type="entry name" value="T-CELL SURFACE GLYCOPROTEIN CD3 GAMMA CHAIN / DELTA CHAIN"/>
    <property type="match status" value="1"/>
</dbReference>
<dbReference type="GO" id="GO:0007166">
    <property type="term" value="P:cell surface receptor signaling pathway"/>
    <property type="evidence" value="ECO:0007669"/>
    <property type="project" value="TreeGrafter"/>
</dbReference>
<dbReference type="Ensembl" id="ENSSANT00000108664.1">
    <property type="protein sequence ID" value="ENSSANP00000102374.1"/>
    <property type="gene ID" value="ENSSANG00000050243.1"/>
</dbReference>
<dbReference type="AlphaFoldDB" id="A0A671T1L0"/>
<gene>
    <name evidence="5" type="primary">cd3e</name>
</gene>
<accession>A0A671T1L0</accession>
<dbReference type="InterPro" id="IPR015484">
    <property type="entry name" value="CD3_esu/gsu/dsu"/>
</dbReference>
<evidence type="ECO:0000256" key="1">
    <source>
        <dbReference type="SAM" id="MobiDB-lite"/>
    </source>
</evidence>
<dbReference type="GO" id="GO:0042105">
    <property type="term" value="C:alpha-beta T cell receptor complex"/>
    <property type="evidence" value="ECO:0007669"/>
    <property type="project" value="TreeGrafter"/>
</dbReference>
<dbReference type="InterPro" id="IPR032052">
    <property type="entry name" value="Ig_4"/>
</dbReference>
<dbReference type="GO" id="GO:0004888">
    <property type="term" value="F:transmembrane signaling receptor activity"/>
    <property type="evidence" value="ECO:0007669"/>
    <property type="project" value="TreeGrafter"/>
</dbReference>
<dbReference type="Gene3D" id="2.60.40.10">
    <property type="entry name" value="Immunoglobulins"/>
    <property type="match status" value="1"/>
</dbReference>
<evidence type="ECO:0000259" key="4">
    <source>
        <dbReference type="Pfam" id="PF16680"/>
    </source>
</evidence>
<reference evidence="5" key="1">
    <citation type="submission" date="2025-08" db="UniProtKB">
        <authorList>
            <consortium name="Ensembl"/>
        </authorList>
    </citation>
    <scope>IDENTIFICATION</scope>
</reference>
<keyword evidence="3" id="KW-0732">Signal</keyword>
<reference evidence="5" key="2">
    <citation type="submission" date="2025-09" db="UniProtKB">
        <authorList>
            <consortium name="Ensembl"/>
        </authorList>
    </citation>
    <scope>IDENTIFICATION</scope>
</reference>